<dbReference type="SUPFAM" id="SSF160369">
    <property type="entry name" value="Ribosomal protein L10-like"/>
    <property type="match status" value="1"/>
</dbReference>
<evidence type="ECO:0000256" key="4">
    <source>
        <dbReference type="ARBA" id="ARBA00035707"/>
    </source>
</evidence>
<evidence type="ECO:0000256" key="2">
    <source>
        <dbReference type="ARBA" id="ARBA00022980"/>
    </source>
</evidence>
<reference evidence="6" key="1">
    <citation type="submission" date="2023-03" db="EMBL/GenBank/DDBJ databases">
        <authorList>
            <person name="Steffen K."/>
            <person name="Cardenas P."/>
        </authorList>
    </citation>
    <scope>NUCLEOTIDE SEQUENCE</scope>
</reference>
<evidence type="ECO:0000256" key="5">
    <source>
        <dbReference type="ARBA" id="ARBA00035716"/>
    </source>
</evidence>
<dbReference type="Pfam" id="PF00466">
    <property type="entry name" value="Ribosomal_L10"/>
    <property type="match status" value="1"/>
</dbReference>
<dbReference type="CDD" id="cd05797">
    <property type="entry name" value="Ribosomal_L10"/>
    <property type="match status" value="1"/>
</dbReference>
<dbReference type="HAMAP" id="MF_00362">
    <property type="entry name" value="Ribosomal_uL10"/>
    <property type="match status" value="1"/>
</dbReference>
<dbReference type="EMBL" id="CASHTH010002658">
    <property type="protein sequence ID" value="CAI8033320.1"/>
    <property type="molecule type" value="Genomic_DNA"/>
</dbReference>
<dbReference type="PANTHER" id="PTHR11560">
    <property type="entry name" value="39S RIBOSOMAL PROTEIN L10, MITOCHONDRIAL"/>
    <property type="match status" value="1"/>
</dbReference>
<name>A0AA35SNF2_GEOBA</name>
<dbReference type="Proteomes" id="UP001174909">
    <property type="component" value="Unassembled WGS sequence"/>
</dbReference>
<dbReference type="GO" id="GO:1990904">
    <property type="term" value="C:ribonucleoprotein complex"/>
    <property type="evidence" value="ECO:0007669"/>
    <property type="project" value="UniProtKB-KW"/>
</dbReference>
<keyword evidence="3" id="KW-0687">Ribonucleoprotein</keyword>
<comment type="similarity">
    <text evidence="1">Belongs to the universal ribosomal protein uL10 family.</text>
</comment>
<organism evidence="6 7">
    <name type="scientific">Geodia barretti</name>
    <name type="common">Barrett's horny sponge</name>
    <dbReference type="NCBI Taxonomy" id="519541"/>
    <lineage>
        <taxon>Eukaryota</taxon>
        <taxon>Metazoa</taxon>
        <taxon>Porifera</taxon>
        <taxon>Demospongiae</taxon>
        <taxon>Heteroscleromorpha</taxon>
        <taxon>Tetractinellida</taxon>
        <taxon>Astrophorina</taxon>
        <taxon>Geodiidae</taxon>
        <taxon>Geodia</taxon>
    </lineage>
</organism>
<proteinExistence type="inferred from homology"/>
<dbReference type="GO" id="GO:0005840">
    <property type="term" value="C:ribosome"/>
    <property type="evidence" value="ECO:0007669"/>
    <property type="project" value="UniProtKB-KW"/>
</dbReference>
<evidence type="ECO:0000256" key="3">
    <source>
        <dbReference type="ARBA" id="ARBA00023274"/>
    </source>
</evidence>
<evidence type="ECO:0000313" key="6">
    <source>
        <dbReference type="EMBL" id="CAI8033320.1"/>
    </source>
</evidence>
<comment type="caution">
    <text evidence="6">The sequence shown here is derived from an EMBL/GenBank/DDBJ whole genome shotgun (WGS) entry which is preliminary data.</text>
</comment>
<keyword evidence="7" id="KW-1185">Reference proteome</keyword>
<keyword evidence="2 6" id="KW-0689">Ribosomal protein</keyword>
<dbReference type="Gene3D" id="3.30.70.1730">
    <property type="match status" value="1"/>
</dbReference>
<evidence type="ECO:0000313" key="7">
    <source>
        <dbReference type="Proteomes" id="UP001174909"/>
    </source>
</evidence>
<sequence length="176" mass="19089">MPTDAKIERVADIKDKLERCSIALTTGYSGIPVNDMTDLRRRMRDAGVEFVVVKNTLANLAAEEANVPQFSEIIEGPTAIAFGYDDPVDTARAVNDYIRATRSPLAILGAIMGPGPVLQRTEVERLATLPSKPQLIANLLGQMQAPLSRLLGVLNGPLQNLDGLLQARIRQLEESA</sequence>
<dbReference type="Gene3D" id="6.10.250.290">
    <property type="match status" value="1"/>
</dbReference>
<dbReference type="NCBIfam" id="NF000955">
    <property type="entry name" value="PRK00099.1-1"/>
    <property type="match status" value="1"/>
</dbReference>
<dbReference type="AlphaFoldDB" id="A0AA35SNF2"/>
<accession>A0AA35SNF2</accession>
<dbReference type="InterPro" id="IPR043141">
    <property type="entry name" value="Ribosomal_uL10-like_sf"/>
</dbReference>
<dbReference type="InterPro" id="IPR022973">
    <property type="entry name" value="Ribosomal_uL10_bac"/>
</dbReference>
<dbReference type="InterPro" id="IPR001790">
    <property type="entry name" value="Ribosomal_uL10"/>
</dbReference>
<evidence type="ECO:0000256" key="1">
    <source>
        <dbReference type="ARBA" id="ARBA00008889"/>
    </source>
</evidence>
<protein>
    <recommendedName>
        <fullName evidence="4">Large ribosomal subunit protein uL10m</fullName>
    </recommendedName>
    <alternativeName>
        <fullName evidence="5">39S ribosomal protein L10, mitochondrial</fullName>
    </alternativeName>
</protein>
<gene>
    <name evidence="6" type="ORF">GBAR_LOCUS18799</name>
</gene>
<dbReference type="InterPro" id="IPR047865">
    <property type="entry name" value="Ribosomal_uL10_bac_type"/>
</dbReference>